<protein>
    <recommendedName>
        <fullName evidence="6">Ferredoxin-type protein NapF</fullName>
    </recommendedName>
</protein>
<feature type="binding site" evidence="6">
    <location>
        <position position="74"/>
    </location>
    <ligand>
        <name>[4Fe-4S] cluster</name>
        <dbReference type="ChEBI" id="CHEBI:49883"/>
        <label>2</label>
    </ligand>
</feature>
<keyword evidence="3 6" id="KW-0677">Repeat</keyword>
<feature type="binding site" evidence="6">
    <location>
        <position position="38"/>
    </location>
    <ligand>
        <name>[4Fe-4S] cluster</name>
        <dbReference type="ChEBI" id="CHEBI:49883"/>
        <label>1</label>
    </ligand>
</feature>
<evidence type="ECO:0000256" key="3">
    <source>
        <dbReference type="ARBA" id="ARBA00022737"/>
    </source>
</evidence>
<evidence type="ECO:0000256" key="2">
    <source>
        <dbReference type="ARBA" id="ARBA00022723"/>
    </source>
</evidence>
<dbReference type="EMBL" id="CP034752">
    <property type="protein sequence ID" value="QBH97963.1"/>
    <property type="molecule type" value="Genomic_DNA"/>
</dbReference>
<dbReference type="Proteomes" id="UP000293154">
    <property type="component" value="Chromosome"/>
</dbReference>
<dbReference type="Gene3D" id="3.30.70.20">
    <property type="match status" value="2"/>
</dbReference>
<comment type="subunit">
    <text evidence="6">Interacts with the cytoplasmic NapA precursor.</text>
</comment>
<dbReference type="CDD" id="cd10564">
    <property type="entry name" value="NapF_like"/>
    <property type="match status" value="1"/>
</dbReference>
<evidence type="ECO:0000256" key="6">
    <source>
        <dbReference type="HAMAP-Rule" id="MF_02201"/>
    </source>
</evidence>
<dbReference type="RefSeq" id="WP_130592918.1">
    <property type="nucleotide sequence ID" value="NZ_CP034752.1"/>
</dbReference>
<feature type="domain" description="4Fe-4S ferredoxin-type" evidence="7">
    <location>
        <begin position="57"/>
        <end position="88"/>
    </location>
</feature>
<keyword evidence="9" id="KW-1185">Reference proteome</keyword>
<accession>A0A411WNY5</accession>
<evidence type="ECO:0000256" key="5">
    <source>
        <dbReference type="ARBA" id="ARBA00023014"/>
    </source>
</evidence>
<comment type="similarity">
    <text evidence="6">Belongs to the NapF family.</text>
</comment>
<dbReference type="KEGG" id="prag:EKN56_17125"/>
<dbReference type="Pfam" id="PF12838">
    <property type="entry name" value="Fer4_7"/>
    <property type="match status" value="2"/>
</dbReference>
<dbReference type="PROSITE" id="PS00198">
    <property type="entry name" value="4FE4S_FER_1"/>
    <property type="match status" value="2"/>
</dbReference>
<reference evidence="8 9" key="1">
    <citation type="submission" date="2019-03" db="EMBL/GenBank/DDBJ databases">
        <title>Pragia sp. nov. isolated from the gut tract of Carduelis flavirostris.</title>
        <authorList>
            <person name="Ge Y."/>
        </authorList>
    </citation>
    <scope>NUCLEOTIDE SEQUENCE [LARGE SCALE GENOMIC DNA]</scope>
    <source>
        <strain evidence="8 9">CF-458</strain>
    </source>
</reference>
<sequence length="168" mass="18776">MSILSRRNLLRGQWRGHDAIRPPWSVDEALFTDGCSRCHACVEACETGVIMVSGNQSFPELDFQRAECTFCKRCVEVCPEPIFHSTESQPWQRYAVINQTCLTYQGVACRSCQDACEPYAIKFKLRLGGIAQPELERESCTGCGGCVRSCPVQAITTRESDQDNDGKQ</sequence>
<feature type="binding site" evidence="6">
    <location>
        <position position="71"/>
    </location>
    <ligand>
        <name>[4Fe-4S] cluster</name>
        <dbReference type="ChEBI" id="CHEBI:49883"/>
        <label>2</label>
    </ligand>
</feature>
<feature type="domain" description="4Fe-4S ferredoxin-type" evidence="7">
    <location>
        <begin position="131"/>
        <end position="160"/>
    </location>
</feature>
<keyword evidence="6" id="KW-0963">Cytoplasm</keyword>
<feature type="binding site" evidence="6">
    <location>
        <position position="150"/>
    </location>
    <ligand>
        <name>[4Fe-4S] cluster</name>
        <dbReference type="ChEBI" id="CHEBI:49883"/>
        <label>3</label>
    </ligand>
</feature>
<feature type="binding site" evidence="6">
    <location>
        <position position="68"/>
    </location>
    <ligand>
        <name>[4Fe-4S] cluster</name>
        <dbReference type="ChEBI" id="CHEBI:49883"/>
        <label>2</label>
    </ligand>
</feature>
<feature type="binding site" evidence="6">
    <location>
        <position position="45"/>
    </location>
    <ligand>
        <name>[4Fe-4S] cluster</name>
        <dbReference type="ChEBI" id="CHEBI:49883"/>
        <label>1</label>
    </ligand>
</feature>
<dbReference type="InterPro" id="IPR050572">
    <property type="entry name" value="Fe-S_Ferredoxin"/>
</dbReference>
<dbReference type="PROSITE" id="PS51379">
    <property type="entry name" value="4FE4S_FER_2"/>
    <property type="match status" value="3"/>
</dbReference>
<dbReference type="NCBIfam" id="TIGR00402">
    <property type="entry name" value="napF"/>
    <property type="match status" value="1"/>
</dbReference>
<comment type="cofactor">
    <cofactor evidence="6">
        <name>[4Fe-4S] cluster</name>
        <dbReference type="ChEBI" id="CHEBI:49883"/>
    </cofactor>
</comment>
<keyword evidence="4 6" id="KW-0408">Iron</keyword>
<feature type="binding site" evidence="6">
    <location>
        <position position="140"/>
    </location>
    <ligand>
        <name>[4Fe-4S] cluster</name>
        <dbReference type="ChEBI" id="CHEBI:49883"/>
        <label>3</label>
    </ligand>
</feature>
<dbReference type="OrthoDB" id="9808559at2"/>
<comment type="subcellular location">
    <subcellularLocation>
        <location evidence="6">Cytoplasm</location>
    </subcellularLocation>
</comment>
<evidence type="ECO:0000313" key="9">
    <source>
        <dbReference type="Proteomes" id="UP000293154"/>
    </source>
</evidence>
<feature type="binding site" evidence="6">
    <location>
        <position position="35"/>
    </location>
    <ligand>
        <name>[4Fe-4S] cluster</name>
        <dbReference type="ChEBI" id="CHEBI:49883"/>
        <label>1</label>
    </ligand>
</feature>
<feature type="binding site" evidence="6">
    <location>
        <position position="41"/>
    </location>
    <ligand>
        <name>[4Fe-4S] cluster</name>
        <dbReference type="ChEBI" id="CHEBI:49883"/>
        <label>1</label>
    </ligand>
</feature>
<dbReference type="InterPro" id="IPR017900">
    <property type="entry name" value="4Fe4S_Fe_S_CS"/>
</dbReference>
<evidence type="ECO:0000256" key="1">
    <source>
        <dbReference type="ARBA" id="ARBA00022485"/>
    </source>
</evidence>
<dbReference type="HAMAP" id="MF_02201">
    <property type="entry name" value="NapF"/>
    <property type="match status" value="1"/>
</dbReference>
<dbReference type="GO" id="GO:0051539">
    <property type="term" value="F:4 iron, 4 sulfur cluster binding"/>
    <property type="evidence" value="ECO:0007669"/>
    <property type="project" value="UniProtKB-UniRule"/>
</dbReference>
<evidence type="ECO:0000256" key="4">
    <source>
        <dbReference type="ARBA" id="ARBA00023004"/>
    </source>
</evidence>
<name>A0A411WNY5_9GAMM</name>
<dbReference type="SUPFAM" id="SSF54862">
    <property type="entry name" value="4Fe-4S ferredoxins"/>
    <property type="match status" value="1"/>
</dbReference>
<dbReference type="InterPro" id="IPR004496">
    <property type="entry name" value="NapF"/>
</dbReference>
<comment type="function">
    <text evidence="6">Could be involved in the maturation of NapA, the catalytic subunit of the periplasmic nitrate reductase, before its export into the periplasm.</text>
</comment>
<evidence type="ECO:0000313" key="8">
    <source>
        <dbReference type="EMBL" id="QBH97963.1"/>
    </source>
</evidence>
<dbReference type="InterPro" id="IPR017896">
    <property type="entry name" value="4Fe4S_Fe-S-bd"/>
</dbReference>
<proteinExistence type="inferred from homology"/>
<keyword evidence="1 6" id="KW-0004">4Fe-4S</keyword>
<evidence type="ECO:0000259" key="7">
    <source>
        <dbReference type="PROSITE" id="PS51379"/>
    </source>
</evidence>
<feature type="binding site" evidence="6">
    <location>
        <position position="143"/>
    </location>
    <ligand>
        <name>[4Fe-4S] cluster</name>
        <dbReference type="ChEBI" id="CHEBI:49883"/>
        <label>3</label>
    </ligand>
</feature>
<feature type="binding site" evidence="6">
    <location>
        <position position="78"/>
    </location>
    <ligand>
        <name>[4Fe-4S] cluster</name>
        <dbReference type="ChEBI" id="CHEBI:49883"/>
        <label>2</label>
    </ligand>
</feature>
<dbReference type="GO" id="GO:0005737">
    <property type="term" value="C:cytoplasm"/>
    <property type="evidence" value="ECO:0007669"/>
    <property type="project" value="UniProtKB-SubCell"/>
</dbReference>
<dbReference type="PANTHER" id="PTHR43687">
    <property type="entry name" value="ADENYLYLSULFATE REDUCTASE, BETA SUBUNIT"/>
    <property type="match status" value="1"/>
</dbReference>
<dbReference type="PANTHER" id="PTHR43687:SF1">
    <property type="entry name" value="FERREDOXIN III"/>
    <property type="match status" value="1"/>
</dbReference>
<keyword evidence="5 6" id="KW-0411">Iron-sulfur</keyword>
<feature type="binding site" evidence="6">
    <location>
        <position position="146"/>
    </location>
    <ligand>
        <name>[4Fe-4S] cluster</name>
        <dbReference type="ChEBI" id="CHEBI:49883"/>
        <label>3</label>
    </ligand>
</feature>
<keyword evidence="2 6" id="KW-0479">Metal-binding</keyword>
<feature type="domain" description="4Fe-4S ferredoxin-type" evidence="7">
    <location>
        <begin position="22"/>
        <end position="55"/>
    </location>
</feature>
<gene>
    <name evidence="6 8" type="primary">napF</name>
    <name evidence="8" type="ORF">EKN56_17125</name>
</gene>
<organism evidence="8 9">
    <name type="scientific">Limnobaculum zhutongyuii</name>
    <dbReference type="NCBI Taxonomy" id="2498113"/>
    <lineage>
        <taxon>Bacteria</taxon>
        <taxon>Pseudomonadati</taxon>
        <taxon>Pseudomonadota</taxon>
        <taxon>Gammaproteobacteria</taxon>
        <taxon>Enterobacterales</taxon>
        <taxon>Budviciaceae</taxon>
        <taxon>Limnobaculum</taxon>
    </lineage>
</organism>
<dbReference type="GO" id="GO:0046872">
    <property type="term" value="F:metal ion binding"/>
    <property type="evidence" value="ECO:0007669"/>
    <property type="project" value="UniProtKB-KW"/>
</dbReference>
<dbReference type="AlphaFoldDB" id="A0A411WNY5"/>